<dbReference type="PANTHER" id="PTHR41247">
    <property type="entry name" value="HTH-TYPE TRANSCRIPTIONAL REPRESSOR YCNK"/>
    <property type="match status" value="1"/>
</dbReference>
<dbReference type="Proteomes" id="UP000250928">
    <property type="component" value="Unassembled WGS sequence"/>
</dbReference>
<name>A0A657PX67_9GAMM</name>
<reference evidence="2 4" key="2">
    <citation type="submission" date="2018-01" db="EMBL/GenBank/DDBJ databases">
        <title>Novel co-symbiosis in the lucinid bivalve Phacoides pectinatus.</title>
        <authorList>
            <person name="Lim S.J."/>
            <person name="Davis B.G."/>
            <person name="Gill D.E."/>
            <person name="Engel A.S."/>
            <person name="Anderson L.C."/>
            <person name="Campbell B.J."/>
        </authorList>
    </citation>
    <scope>NUCLEOTIDE SEQUENCE [LARGE SCALE GENOMIC DNA]</scope>
    <source>
        <strain evidence="2">N3_P5</strain>
    </source>
</reference>
<dbReference type="InterPro" id="IPR006311">
    <property type="entry name" value="TAT_signal"/>
</dbReference>
<dbReference type="PANTHER" id="PTHR41247:SF1">
    <property type="entry name" value="HTH-TYPE TRANSCRIPTIONAL REPRESSOR YCNK"/>
    <property type="match status" value="1"/>
</dbReference>
<dbReference type="AlphaFoldDB" id="A0A657PX67"/>
<evidence type="ECO:0000313" key="1">
    <source>
        <dbReference type="EMBL" id="OQX35257.1"/>
    </source>
</evidence>
<dbReference type="Proteomes" id="UP000243361">
    <property type="component" value="Unassembled WGS sequence"/>
</dbReference>
<dbReference type="EMBL" id="PQCO01000260">
    <property type="protein sequence ID" value="PUD99406.1"/>
    <property type="molecule type" value="Genomic_DNA"/>
</dbReference>
<proteinExistence type="predicted"/>
<keyword evidence="3" id="KW-1185">Reference proteome</keyword>
<reference evidence="1 3" key="1">
    <citation type="submission" date="2017-02" db="EMBL/GenBank/DDBJ databases">
        <title>Novel co-symbiosis in the unique lucinid bivalve Phacoides pectinatus.</title>
        <authorList>
            <person name="Lim S.J."/>
            <person name="Davis B.G."/>
            <person name="Gill D.E."/>
            <person name="Engel A.S."/>
            <person name="Anderson L.C."/>
            <person name="Campbell B.J."/>
        </authorList>
    </citation>
    <scope>NUCLEOTIDE SEQUENCE [LARGE SCALE GENOMIC DNA]</scope>
    <source>
        <strain evidence="1">LUC13016_P6</strain>
    </source>
</reference>
<evidence type="ECO:0000313" key="3">
    <source>
        <dbReference type="Proteomes" id="UP000243361"/>
    </source>
</evidence>
<dbReference type="InterPro" id="IPR008719">
    <property type="entry name" value="N2O_reductase_NosL"/>
</dbReference>
<dbReference type="EMBL" id="MUIE01000176">
    <property type="protein sequence ID" value="OQX35257.1"/>
    <property type="molecule type" value="Genomic_DNA"/>
</dbReference>
<sequence length="224" mass="24110">MGEEKKFDRRSMMKVLAAAGLGGLSGALSAGPGIGVMVPGEGWVKASGDRCDGDGTPLQFIPKSAPDDNPAENDIQKYPKCPYCGMSRKKWNHSRHLVHYDDGLADGTCSIHCLAISLSLNIDRGIKAVYAGDMGSSAEIKPLVNADQASYLVGSQLKGTMTKKSKMAFSSAEAADAARQQQGGEVSNFDGALKEAYLSMHSDTMMIRKRRAERVKRMMEMKEG</sequence>
<dbReference type="PROSITE" id="PS51318">
    <property type="entry name" value="TAT"/>
    <property type="match status" value="1"/>
</dbReference>
<dbReference type="Gene3D" id="3.30.70.2050">
    <property type="match status" value="1"/>
</dbReference>
<gene>
    <name evidence="1" type="ORF">B0D84_02565</name>
    <name evidence="2" type="ORF">C3L24_11060</name>
</gene>
<dbReference type="Pfam" id="PF05573">
    <property type="entry name" value="NosL"/>
    <property type="match status" value="1"/>
</dbReference>
<dbReference type="SUPFAM" id="SSF160387">
    <property type="entry name" value="NosL/MerB-like"/>
    <property type="match status" value="1"/>
</dbReference>
<protein>
    <submittedName>
        <fullName evidence="2">Twin-arginine translocation pathway signal protein</fullName>
    </submittedName>
</protein>
<comment type="caution">
    <text evidence="2">The sequence shown here is derived from an EMBL/GenBank/DDBJ whole genome shotgun (WGS) entry which is preliminary data.</text>
</comment>
<evidence type="ECO:0000313" key="4">
    <source>
        <dbReference type="Proteomes" id="UP000250928"/>
    </source>
</evidence>
<organism evidence="2 4">
    <name type="scientific">Candidatus Sedimenticola endophacoides</name>
    <dbReference type="NCBI Taxonomy" id="2548426"/>
    <lineage>
        <taxon>Bacteria</taxon>
        <taxon>Pseudomonadati</taxon>
        <taxon>Pseudomonadota</taxon>
        <taxon>Gammaproteobacteria</taxon>
        <taxon>Chromatiales</taxon>
        <taxon>Sedimenticolaceae</taxon>
        <taxon>Sedimenticola</taxon>
    </lineage>
</organism>
<accession>A0A657PX67</accession>
<evidence type="ECO:0000313" key="2">
    <source>
        <dbReference type="EMBL" id="PUD99406.1"/>
    </source>
</evidence>